<feature type="signal peptide" evidence="2">
    <location>
        <begin position="1"/>
        <end position="26"/>
    </location>
</feature>
<evidence type="ECO:0000256" key="2">
    <source>
        <dbReference type="SAM" id="SignalP"/>
    </source>
</evidence>
<evidence type="ECO:0008006" key="5">
    <source>
        <dbReference type="Google" id="ProtNLM"/>
    </source>
</evidence>
<feature type="region of interest" description="Disordered" evidence="1">
    <location>
        <begin position="86"/>
        <end position="113"/>
    </location>
</feature>
<dbReference type="AlphaFoldDB" id="A0A4R7VRC0"/>
<accession>A0A4R7VRC0</accession>
<gene>
    <name evidence="3" type="ORF">CLV71_10538</name>
</gene>
<keyword evidence="4" id="KW-1185">Reference proteome</keyword>
<reference evidence="3 4" key="1">
    <citation type="submission" date="2019-03" db="EMBL/GenBank/DDBJ databases">
        <title>Genomic Encyclopedia of Archaeal and Bacterial Type Strains, Phase II (KMG-II): from individual species to whole genera.</title>
        <authorList>
            <person name="Goeker M."/>
        </authorList>
    </citation>
    <scope>NUCLEOTIDE SEQUENCE [LARGE SCALE GENOMIC DNA]</scope>
    <source>
        <strain evidence="3 4">DSM 45499</strain>
    </source>
</reference>
<feature type="chain" id="PRO_5020404110" description="Small secreted domain DUF320" evidence="2">
    <location>
        <begin position="27"/>
        <end position="113"/>
    </location>
</feature>
<keyword evidence="2" id="KW-0732">Signal</keyword>
<evidence type="ECO:0000313" key="3">
    <source>
        <dbReference type="EMBL" id="TDV51909.1"/>
    </source>
</evidence>
<evidence type="ECO:0000313" key="4">
    <source>
        <dbReference type="Proteomes" id="UP000294927"/>
    </source>
</evidence>
<dbReference type="Proteomes" id="UP000294927">
    <property type="component" value="Unassembled WGS sequence"/>
</dbReference>
<protein>
    <recommendedName>
        <fullName evidence="5">Small secreted domain DUF320</fullName>
    </recommendedName>
</protein>
<dbReference type="OrthoDB" id="3627717at2"/>
<comment type="caution">
    <text evidence="3">The sequence shown here is derived from an EMBL/GenBank/DDBJ whole genome shotgun (WGS) entry which is preliminary data.</text>
</comment>
<proteinExistence type="predicted"/>
<dbReference type="RefSeq" id="WP_133903336.1">
    <property type="nucleotide sequence ID" value="NZ_SOCP01000005.1"/>
</dbReference>
<dbReference type="EMBL" id="SOCP01000005">
    <property type="protein sequence ID" value="TDV51909.1"/>
    <property type="molecule type" value="Genomic_DNA"/>
</dbReference>
<organism evidence="3 4">
    <name type="scientific">Actinophytocola oryzae</name>
    <dbReference type="NCBI Taxonomy" id="502181"/>
    <lineage>
        <taxon>Bacteria</taxon>
        <taxon>Bacillati</taxon>
        <taxon>Actinomycetota</taxon>
        <taxon>Actinomycetes</taxon>
        <taxon>Pseudonocardiales</taxon>
        <taxon>Pseudonocardiaceae</taxon>
    </lineage>
</organism>
<sequence>MLKKVIIGAAALAAGMVPLAAGQASASPFTGPADDNQVGVANLNNLDVLHNVNANVGVCDNTIGILAVQVPIEDVANGLGVSALTSGENEGLSAHPESCAANHNVDGGTLQSK</sequence>
<name>A0A4R7VRC0_9PSEU</name>
<evidence type="ECO:0000256" key="1">
    <source>
        <dbReference type="SAM" id="MobiDB-lite"/>
    </source>
</evidence>